<name>A0A378JGW3_9GAMM</name>
<evidence type="ECO:0000256" key="5">
    <source>
        <dbReference type="ARBA" id="ARBA00023172"/>
    </source>
</evidence>
<dbReference type="PROSITE" id="PS50880">
    <property type="entry name" value="TOPRIM"/>
    <property type="match status" value="1"/>
</dbReference>
<keyword evidence="5 7" id="KW-0233">DNA recombination</keyword>
<gene>
    <name evidence="7 9" type="primary">recR</name>
    <name evidence="9" type="ORF">NCTC13316_00430</name>
</gene>
<dbReference type="Proteomes" id="UP000254794">
    <property type="component" value="Unassembled WGS sequence"/>
</dbReference>
<dbReference type="Pfam" id="PF21175">
    <property type="entry name" value="RecR_C"/>
    <property type="match status" value="1"/>
</dbReference>
<evidence type="ECO:0000256" key="7">
    <source>
        <dbReference type="HAMAP-Rule" id="MF_00017"/>
    </source>
</evidence>
<evidence type="ECO:0000256" key="2">
    <source>
        <dbReference type="ARBA" id="ARBA00022763"/>
    </source>
</evidence>
<comment type="similarity">
    <text evidence="7">Belongs to the RecR family.</text>
</comment>
<dbReference type="InterPro" id="IPR015967">
    <property type="entry name" value="Rcmb_RecR_Znf"/>
</dbReference>
<evidence type="ECO:0000313" key="9">
    <source>
        <dbReference type="EMBL" id="STX50354.1"/>
    </source>
</evidence>
<dbReference type="NCBIfam" id="TIGR00615">
    <property type="entry name" value="recR"/>
    <property type="match status" value="1"/>
</dbReference>
<evidence type="ECO:0000256" key="3">
    <source>
        <dbReference type="ARBA" id="ARBA00022771"/>
    </source>
</evidence>
<feature type="zinc finger region" description="C4-type" evidence="7">
    <location>
        <begin position="54"/>
        <end position="69"/>
    </location>
</feature>
<evidence type="ECO:0000313" key="10">
    <source>
        <dbReference type="Proteomes" id="UP000254794"/>
    </source>
</evidence>
<keyword evidence="1 7" id="KW-0479">Metal-binding</keyword>
<dbReference type="AlphaFoldDB" id="A0A378JGW3"/>
<evidence type="ECO:0000256" key="6">
    <source>
        <dbReference type="ARBA" id="ARBA00023204"/>
    </source>
</evidence>
<accession>A0A378JGW3</accession>
<keyword evidence="2 7" id="KW-0227">DNA damage</keyword>
<dbReference type="GO" id="GO:0003677">
    <property type="term" value="F:DNA binding"/>
    <property type="evidence" value="ECO:0007669"/>
    <property type="project" value="UniProtKB-UniRule"/>
</dbReference>
<dbReference type="Gene3D" id="3.40.1360.10">
    <property type="match status" value="1"/>
</dbReference>
<dbReference type="GO" id="GO:0006281">
    <property type="term" value="P:DNA repair"/>
    <property type="evidence" value="ECO:0007669"/>
    <property type="project" value="UniProtKB-UniRule"/>
</dbReference>
<dbReference type="PANTHER" id="PTHR30446:SF0">
    <property type="entry name" value="RECOMBINATION PROTEIN RECR"/>
    <property type="match status" value="1"/>
</dbReference>
<dbReference type="OrthoDB" id="9802672at2"/>
<dbReference type="EMBL" id="UGOD01000001">
    <property type="protein sequence ID" value="STX50354.1"/>
    <property type="molecule type" value="Genomic_DNA"/>
</dbReference>
<evidence type="ECO:0000256" key="4">
    <source>
        <dbReference type="ARBA" id="ARBA00022833"/>
    </source>
</evidence>
<proteinExistence type="inferred from homology"/>
<dbReference type="InterPro" id="IPR034137">
    <property type="entry name" value="TOPRIM_RecR"/>
</dbReference>
<dbReference type="InterPro" id="IPR006171">
    <property type="entry name" value="TOPRIM_dom"/>
</dbReference>
<comment type="function">
    <text evidence="7">May play a role in DNA repair. It seems to be involved in an RecBC-independent recombinational process of DNA repair. It may act with RecF and RecO.</text>
</comment>
<keyword evidence="10" id="KW-1185">Reference proteome</keyword>
<reference evidence="9 10" key="1">
    <citation type="submission" date="2018-06" db="EMBL/GenBank/DDBJ databases">
        <authorList>
            <consortium name="Pathogen Informatics"/>
            <person name="Doyle S."/>
        </authorList>
    </citation>
    <scope>NUCLEOTIDE SEQUENCE [LARGE SCALE GENOMIC DNA]</scope>
    <source>
        <strain evidence="9 10">NCTC13316</strain>
    </source>
</reference>
<dbReference type="Pfam" id="PF21176">
    <property type="entry name" value="RecR_HhH"/>
    <property type="match status" value="1"/>
</dbReference>
<sequence length="197" mass="21738">MDALTQLITALRCLPGIGPRSAQRMAYHLLQRQRQRGLHLAACLQYAMEAIKHCQRCNNYTEDELCLLCQDKERDLSVLCIVENPADVLAIEQSDAYRGGYFVLMGKISPLDGIGPDEIGLPRLESLILSEGIKEVILALSPSIEGQTTTHFISELLRPHSIKVSQLAHGIPSGGELEFMDGITISSALRNRAELND</sequence>
<dbReference type="InterPro" id="IPR000093">
    <property type="entry name" value="DNA_Rcmb_RecR"/>
</dbReference>
<dbReference type="RefSeq" id="WP_115330079.1">
    <property type="nucleotide sequence ID" value="NZ_CAAAHP010000009.1"/>
</dbReference>
<dbReference type="Pfam" id="PF13662">
    <property type="entry name" value="Toprim_4"/>
    <property type="match status" value="1"/>
</dbReference>
<dbReference type="PANTHER" id="PTHR30446">
    <property type="entry name" value="RECOMBINATION PROTEIN RECR"/>
    <property type="match status" value="1"/>
</dbReference>
<dbReference type="GO" id="GO:0008270">
    <property type="term" value="F:zinc ion binding"/>
    <property type="evidence" value="ECO:0007669"/>
    <property type="project" value="UniProtKB-KW"/>
</dbReference>
<dbReference type="GO" id="GO:0006310">
    <property type="term" value="P:DNA recombination"/>
    <property type="evidence" value="ECO:0007669"/>
    <property type="project" value="UniProtKB-UniRule"/>
</dbReference>
<keyword evidence="3 7" id="KW-0863">Zinc-finger</keyword>
<organism evidence="9 10">
    <name type="scientific">Legionella busanensis</name>
    <dbReference type="NCBI Taxonomy" id="190655"/>
    <lineage>
        <taxon>Bacteria</taxon>
        <taxon>Pseudomonadati</taxon>
        <taxon>Pseudomonadota</taxon>
        <taxon>Gammaproteobacteria</taxon>
        <taxon>Legionellales</taxon>
        <taxon>Legionellaceae</taxon>
        <taxon>Legionella</taxon>
    </lineage>
</organism>
<dbReference type="Gene3D" id="6.10.250.240">
    <property type="match status" value="1"/>
</dbReference>
<feature type="domain" description="Toprim" evidence="8">
    <location>
        <begin position="77"/>
        <end position="172"/>
    </location>
</feature>
<keyword evidence="4 7" id="KW-0862">Zinc</keyword>
<dbReference type="Pfam" id="PF02132">
    <property type="entry name" value="RecR_ZnF"/>
    <property type="match status" value="1"/>
</dbReference>
<dbReference type="InterPro" id="IPR023627">
    <property type="entry name" value="Rcmb_RecR"/>
</dbReference>
<dbReference type="SUPFAM" id="SSF111304">
    <property type="entry name" value="Recombination protein RecR"/>
    <property type="match status" value="1"/>
</dbReference>
<protein>
    <recommendedName>
        <fullName evidence="7">Recombination protein RecR</fullName>
    </recommendedName>
</protein>
<dbReference type="PROSITE" id="PS01300">
    <property type="entry name" value="RECR"/>
    <property type="match status" value="1"/>
</dbReference>
<evidence type="ECO:0000259" key="8">
    <source>
        <dbReference type="PROSITE" id="PS50880"/>
    </source>
</evidence>
<dbReference type="CDD" id="cd01025">
    <property type="entry name" value="TOPRIM_recR"/>
    <property type="match status" value="1"/>
</dbReference>
<dbReference type="SMART" id="SM00493">
    <property type="entry name" value="TOPRIM"/>
    <property type="match status" value="1"/>
</dbReference>
<dbReference type="HAMAP" id="MF_00017">
    <property type="entry name" value="RecR"/>
    <property type="match status" value="1"/>
</dbReference>
<keyword evidence="6 7" id="KW-0234">DNA repair</keyword>
<evidence type="ECO:0000256" key="1">
    <source>
        <dbReference type="ARBA" id="ARBA00022723"/>
    </source>
</evidence>
<dbReference type="Gene3D" id="1.10.8.420">
    <property type="entry name" value="RecR Domain 1"/>
    <property type="match status" value="1"/>
</dbReference>